<dbReference type="Gene3D" id="1.10.238.10">
    <property type="entry name" value="EF-hand"/>
    <property type="match status" value="1"/>
</dbReference>
<dbReference type="SUPFAM" id="SSF47473">
    <property type="entry name" value="EF-hand"/>
    <property type="match status" value="1"/>
</dbReference>
<reference evidence="1 2" key="1">
    <citation type="submission" date="2024-02" db="EMBL/GenBank/DDBJ databases">
        <authorList>
            <person name="Chen Y."/>
            <person name="Shah S."/>
            <person name="Dougan E. K."/>
            <person name="Thang M."/>
            <person name="Chan C."/>
        </authorList>
    </citation>
    <scope>NUCLEOTIDE SEQUENCE [LARGE SCALE GENOMIC DNA]</scope>
</reference>
<evidence type="ECO:0000313" key="1">
    <source>
        <dbReference type="EMBL" id="CAK9000292.1"/>
    </source>
</evidence>
<dbReference type="InterPro" id="IPR001870">
    <property type="entry name" value="B30.2/SPRY"/>
</dbReference>
<dbReference type="SUPFAM" id="SSF49899">
    <property type="entry name" value="Concanavalin A-like lectins/glucanases"/>
    <property type="match status" value="1"/>
</dbReference>
<name>A0ABP0IE52_9DINO</name>
<keyword evidence="2" id="KW-1185">Reference proteome</keyword>
<gene>
    <name evidence="1" type="ORF">CCMP2556_LOCUS6010</name>
</gene>
<dbReference type="Pfam" id="PF13405">
    <property type="entry name" value="EF-hand_6"/>
    <property type="match status" value="1"/>
</dbReference>
<protein>
    <submittedName>
        <fullName evidence="1">Uncharacterized protein</fullName>
    </submittedName>
</protein>
<dbReference type="Gene3D" id="2.60.120.920">
    <property type="match status" value="1"/>
</dbReference>
<dbReference type="InterPro" id="IPR043136">
    <property type="entry name" value="B30.2/SPRY_sf"/>
</dbReference>
<dbReference type="Pfam" id="PF12294">
    <property type="entry name" value="DUF3626"/>
    <property type="match status" value="1"/>
</dbReference>
<dbReference type="CDD" id="cd11709">
    <property type="entry name" value="SPRY"/>
    <property type="match status" value="1"/>
</dbReference>
<dbReference type="Proteomes" id="UP001642484">
    <property type="component" value="Unassembled WGS sequence"/>
</dbReference>
<dbReference type="EMBL" id="CAXAMN010002570">
    <property type="protein sequence ID" value="CAK9000292.1"/>
    <property type="molecule type" value="Genomic_DNA"/>
</dbReference>
<dbReference type="SMART" id="SM00054">
    <property type="entry name" value="EFh"/>
    <property type="match status" value="2"/>
</dbReference>
<proteinExistence type="predicted"/>
<dbReference type="InterPro" id="IPR013320">
    <property type="entry name" value="ConA-like_dom_sf"/>
</dbReference>
<organism evidence="1 2">
    <name type="scientific">Durusdinium trenchii</name>
    <dbReference type="NCBI Taxonomy" id="1381693"/>
    <lineage>
        <taxon>Eukaryota</taxon>
        <taxon>Sar</taxon>
        <taxon>Alveolata</taxon>
        <taxon>Dinophyceae</taxon>
        <taxon>Suessiales</taxon>
        <taxon>Symbiodiniaceae</taxon>
        <taxon>Durusdinium</taxon>
    </lineage>
</organism>
<dbReference type="CDD" id="cd00051">
    <property type="entry name" value="EFh"/>
    <property type="match status" value="1"/>
</dbReference>
<dbReference type="PROSITE" id="PS50222">
    <property type="entry name" value="EF_HAND_2"/>
    <property type="match status" value="1"/>
</dbReference>
<evidence type="ECO:0000313" key="2">
    <source>
        <dbReference type="Proteomes" id="UP001642484"/>
    </source>
</evidence>
<dbReference type="PROSITE" id="PS50188">
    <property type="entry name" value="B302_SPRY"/>
    <property type="match status" value="1"/>
</dbReference>
<dbReference type="InterPro" id="IPR002048">
    <property type="entry name" value="EF_hand_dom"/>
</dbReference>
<dbReference type="InterPro" id="IPR022074">
    <property type="entry name" value="DUF3626"/>
</dbReference>
<accession>A0ABP0IE52</accession>
<sequence length="1991" mass="221291">MAVEVDPLQVTNWSEVPGLARWSSKANTEAEVGAPPAPDLAGTAATSSVPVATSSAPKASTRQHIARSVESASMVNDDGHIQVQHLREMLGALQVPEEHFDVLIKGSGATVVDGHVHLHDFLSWLFPEEEVKPRGTGSLLEGLHSGQLTLEDTWVQASFMMQLDELLKAHPYLEPGSTESAHPLQYWVTRCRAAFTRKKFGEAQESLRRLLAGLETEKRQISEAFRRFDTDHSGHLDEDECKNMCAYLGWGLEEASLIDLDKDGLIKLHDFQGFVGHMGGVQQLFEHRRLRISSSRKDVCDHAGLAVGSRVRAHFYCHGHKSRSWREAQVLAVGVEKRPQGSLGPVTYGVLLEFGFGYSEKQRRWHARQVVPPTWVLSSVEDASVQLALREIGLLDESQAFWALLLPESEMRAVERLTDCQRKALANVRRTCTKSHEDALPEVKERFEKLGFTGRELETTLGWIQDMAPVCIHVNLDRMGHFMESDEFYRNQFETKTSNGALDPENNTRKGWERELFDHAYEDAKGFDRVKYGALNVMNDYRGVVKARQYGDSYLVLKDVRLRCTMCSTDSGGMRHNRLGVLDKYAHVLKEYNERELKGLVEVAMNATAPSDTMAPSSPELLRGTTADPLKDWITIGFPHLAQDSGQWFFEVHLHEDCAAPQVGLLSSQFQRLPGTKSSQGVGDDQHGWAADGLSASRWHGGSNRSWSQVWPAKGAQGARTLSSQVSVSVAVDLGRRQIFFASDGQWEAQAAFTEEDIPLGVALYPAMSVKGKAAFCFGPEFHHGPPPFGSFSRWPNIFGISRIDMPRIGDEEILQLYKEVQIHGEVNLKKHVQRLVAASKYREVPKTQRSYAVRVTGPARVAGKYERMGAHGEMPLYKGEAGQKIQFDPSVGLWQMCAAEDDCLFTAKALPGVEEPPRGGWEAPEESWGFLPLDVFRQTVSSWKPRPICSLGHGLKPDKRGSHRCDLCGKSGTDYRCSGPCDYDLCKECWDRSLDSCSSEAPVSEEQMVSLLEKLQGQDSAGQAVVFRRRSHATLAAEWPKLGSALGSAEELWSEALEQMRKVLKEEAGLSHGQVLETSHPYDVKRFSWRKEVHLDGADALEIFFHSRSCTLDQKARFRTFTGGLRRLCAGKFSRVEVAVPGGSDKVWGTVLEREEGKWIVHLDTQEALGATEQQPSTWPSVGEEVEAKCNGVFYRATVAEVRDDGTYLIDWFDRSSKDREKQRADLRKPVQRLFDHRSLDDLPRFAAFQGRICKAICLDTPSSKHVRYAAGTTEADEQGVGRMVGDEIGEFGLDLSSPLAPLSIASFAGPGPAQEQGIEVGWYLDLTASLGASWPQLSQILDCLGGGDSKASNRPAFIEACFQNLKEVQQRLNEDLRKMRDLTLVFTNSCSQSQVAILPEAHVQFPTGTAASTEILQTELQQQSTVLPDTVTVSCHPHALVKFDNGSTTWYCDNQSHVCTRSTEGPKVRWSCRMCGYDQCRACVQHYMTSKPSRSPFTVSLKRLGKKGLVSGAGVRAGWNLDLEKTLHLNPTVKNEIPEAFETLTRFVKEADQKAPDEELSKKDLKKKRKKERKKKKAEEKAAAEAAATEPPPATVTFAADLGPSEEAFATAMEKAAADFAAFMAELEAPKAAAGEVQLHDREFTISLEEMMAGPMVMMETVGKKMEAIMTELGWSDPFELHMMHPTLLPEPVVKSASGEVVGPETMMMEISGDDPFGPGGSAEGKECPFPLVFTFKLPRKGEAPKTTETSTEAKSETEAKPEETAEKTSEEAPVAGEGEEEGAEEEHEEETKEEDPQDPKDEPNVHPVKPVTHEEAQESLQKMLDLPGICVAFQHPKPQSTQVHECFGQKEKSCWKHCEVAGDYAEFEFSTDGDKGDSPEKRWGVLALILPAPVEPEVKEKVESFLATWTEKLEKANGNQEQPQVEREGWDEARLRALCARHGWEFEWMTEDGERQRRARERWDVLKLTTTALPSDPAEPDGTTETAA</sequence>
<dbReference type="InterPro" id="IPR011992">
    <property type="entry name" value="EF-hand-dom_pair"/>
</dbReference>
<comment type="caution">
    <text evidence="1">The sequence shown here is derived from an EMBL/GenBank/DDBJ whole genome shotgun (WGS) entry which is preliminary data.</text>
</comment>